<protein>
    <submittedName>
        <fullName evidence="2">Uncharacterized protein</fullName>
    </submittedName>
</protein>
<evidence type="ECO:0000313" key="3">
    <source>
        <dbReference type="Proteomes" id="UP000215335"/>
    </source>
</evidence>
<evidence type="ECO:0000313" key="2">
    <source>
        <dbReference type="EMBL" id="OXU26524.1"/>
    </source>
</evidence>
<gene>
    <name evidence="2" type="ORF">TSAR_011784</name>
</gene>
<feature type="chain" id="PRO_5013325606" evidence="1">
    <location>
        <begin position="26"/>
        <end position="164"/>
    </location>
</feature>
<feature type="signal peptide" evidence="1">
    <location>
        <begin position="1"/>
        <end position="25"/>
    </location>
</feature>
<dbReference type="AlphaFoldDB" id="A0A232F6P4"/>
<dbReference type="Proteomes" id="UP000215335">
    <property type="component" value="Unassembled WGS sequence"/>
</dbReference>
<dbReference type="EMBL" id="NNAY01000785">
    <property type="protein sequence ID" value="OXU26524.1"/>
    <property type="molecule type" value="Genomic_DNA"/>
</dbReference>
<sequence length="164" mass="17627">MKTLRGKSLLIIGTLLLLSVVELHAAKTLKRVARDAPAPPGKDGEKKNDFDLTTIKNFLDRIPVVGSIVDAVYNYLSELGIYLDKLSNGIIPRTLGGSLPCVLTTTKLVCSGTSKNGGTYAVVRTIIDMLPSTILPDPLKRGLLDFIRMVINPIANALFGGLPK</sequence>
<accession>A0A232F6P4</accession>
<reference evidence="2 3" key="1">
    <citation type="journal article" date="2017" name="Curr. Biol.">
        <title>The Evolution of Venom by Co-option of Single-Copy Genes.</title>
        <authorList>
            <person name="Martinson E.O."/>
            <person name="Mrinalini"/>
            <person name="Kelkar Y.D."/>
            <person name="Chang C.H."/>
            <person name="Werren J.H."/>
        </authorList>
    </citation>
    <scope>NUCLEOTIDE SEQUENCE [LARGE SCALE GENOMIC DNA]</scope>
    <source>
        <strain evidence="2 3">Alberta</strain>
        <tissue evidence="2">Whole body</tissue>
    </source>
</reference>
<keyword evidence="1" id="KW-0732">Signal</keyword>
<evidence type="ECO:0000256" key="1">
    <source>
        <dbReference type="SAM" id="SignalP"/>
    </source>
</evidence>
<keyword evidence="3" id="KW-1185">Reference proteome</keyword>
<organism evidence="2 3">
    <name type="scientific">Trichomalopsis sarcophagae</name>
    <dbReference type="NCBI Taxonomy" id="543379"/>
    <lineage>
        <taxon>Eukaryota</taxon>
        <taxon>Metazoa</taxon>
        <taxon>Ecdysozoa</taxon>
        <taxon>Arthropoda</taxon>
        <taxon>Hexapoda</taxon>
        <taxon>Insecta</taxon>
        <taxon>Pterygota</taxon>
        <taxon>Neoptera</taxon>
        <taxon>Endopterygota</taxon>
        <taxon>Hymenoptera</taxon>
        <taxon>Apocrita</taxon>
        <taxon>Proctotrupomorpha</taxon>
        <taxon>Chalcidoidea</taxon>
        <taxon>Pteromalidae</taxon>
        <taxon>Pteromalinae</taxon>
        <taxon>Trichomalopsis</taxon>
    </lineage>
</organism>
<comment type="caution">
    <text evidence="2">The sequence shown here is derived from an EMBL/GenBank/DDBJ whole genome shotgun (WGS) entry which is preliminary data.</text>
</comment>
<name>A0A232F6P4_9HYME</name>
<dbReference type="OrthoDB" id="7701159at2759"/>
<proteinExistence type="predicted"/>